<dbReference type="AlphaFoldDB" id="A0A6J6QHQ9"/>
<keyword evidence="1" id="KW-1133">Transmembrane helix</keyword>
<sequence>MRMTLNVSKTTTAERIKETMKRITLLVLILFILVQLSVLAGIPLGSRVDQVPSTERWVSVAAVVMAIGALRVLFRPDKTVRLFAIIFALTAIINAFDRTSAVSVALFPLAMVAAFGLWWASGEPTRVAMREQAKKGFK</sequence>
<dbReference type="EMBL" id="CAFBMD010000046">
    <property type="protein sequence ID" value="CAB4896998.1"/>
    <property type="molecule type" value="Genomic_DNA"/>
</dbReference>
<dbReference type="EMBL" id="CAEZXW010000067">
    <property type="protein sequence ID" value="CAB4708358.1"/>
    <property type="molecule type" value="Genomic_DNA"/>
</dbReference>
<keyword evidence="1" id="KW-0812">Transmembrane</keyword>
<keyword evidence="1" id="KW-0472">Membrane</keyword>
<dbReference type="EMBL" id="CAFBQF010000065">
    <property type="protein sequence ID" value="CAB5053360.1"/>
    <property type="molecule type" value="Genomic_DNA"/>
</dbReference>
<dbReference type="EMBL" id="CAEZZQ010000041">
    <property type="protein sequence ID" value="CAB4774757.1"/>
    <property type="molecule type" value="Genomic_DNA"/>
</dbReference>
<feature type="transmembrane region" description="Helical" evidence="1">
    <location>
        <begin position="56"/>
        <end position="73"/>
    </location>
</feature>
<proteinExistence type="predicted"/>
<gene>
    <name evidence="2" type="ORF">UFOPK2593_01023</name>
    <name evidence="3" type="ORF">UFOPK2894_00795</name>
    <name evidence="4" type="ORF">UFOPK3492_00737</name>
    <name evidence="5" type="ORF">UFOPK4234_00809</name>
    <name evidence="6" type="ORF">UFOPK4295_01159</name>
</gene>
<protein>
    <submittedName>
        <fullName evidence="2">Unannotated protein</fullName>
    </submittedName>
</protein>
<organism evidence="2">
    <name type="scientific">freshwater metagenome</name>
    <dbReference type="NCBI Taxonomy" id="449393"/>
    <lineage>
        <taxon>unclassified sequences</taxon>
        <taxon>metagenomes</taxon>
        <taxon>ecological metagenomes</taxon>
    </lineage>
</organism>
<evidence type="ECO:0000256" key="1">
    <source>
        <dbReference type="SAM" id="Phobius"/>
    </source>
</evidence>
<reference evidence="2" key="1">
    <citation type="submission" date="2020-05" db="EMBL/GenBank/DDBJ databases">
        <authorList>
            <person name="Chiriac C."/>
            <person name="Salcher M."/>
            <person name="Ghai R."/>
            <person name="Kavagutti S V."/>
        </authorList>
    </citation>
    <scope>NUCLEOTIDE SEQUENCE</scope>
</reference>
<evidence type="ECO:0000313" key="6">
    <source>
        <dbReference type="EMBL" id="CAB5053360.1"/>
    </source>
</evidence>
<name>A0A6J6QHQ9_9ZZZZ</name>
<evidence type="ECO:0000313" key="3">
    <source>
        <dbReference type="EMBL" id="CAB4774757.1"/>
    </source>
</evidence>
<dbReference type="EMBL" id="CAFBQA010000038">
    <property type="protein sequence ID" value="CAB5038483.1"/>
    <property type="molecule type" value="Genomic_DNA"/>
</dbReference>
<feature type="transmembrane region" description="Helical" evidence="1">
    <location>
        <begin position="80"/>
        <end position="96"/>
    </location>
</feature>
<evidence type="ECO:0000313" key="4">
    <source>
        <dbReference type="EMBL" id="CAB4896998.1"/>
    </source>
</evidence>
<feature type="transmembrane region" description="Helical" evidence="1">
    <location>
        <begin position="102"/>
        <end position="120"/>
    </location>
</feature>
<accession>A0A6J6QHQ9</accession>
<evidence type="ECO:0000313" key="5">
    <source>
        <dbReference type="EMBL" id="CAB5038483.1"/>
    </source>
</evidence>
<evidence type="ECO:0000313" key="2">
    <source>
        <dbReference type="EMBL" id="CAB4708358.1"/>
    </source>
</evidence>